<dbReference type="GO" id="GO:0006281">
    <property type="term" value="P:DNA repair"/>
    <property type="evidence" value="ECO:0007669"/>
    <property type="project" value="TreeGrafter"/>
</dbReference>
<dbReference type="PROSITE" id="PS00396">
    <property type="entry name" value="TOPO_IA_1"/>
    <property type="match status" value="1"/>
</dbReference>
<dbReference type="Pfam" id="PF01131">
    <property type="entry name" value="Topoisom_bac"/>
    <property type="match status" value="1"/>
</dbReference>
<dbReference type="PRINTS" id="PR00417">
    <property type="entry name" value="PRTPISMRASEI"/>
</dbReference>
<name>U3N9M1_9BACT</name>
<keyword evidence="3 5" id="KW-0413">Isomerase</keyword>
<dbReference type="AlphaFoldDB" id="U3N9M1"/>
<dbReference type="InterPro" id="IPR013497">
    <property type="entry name" value="Topo_IA_cen"/>
</dbReference>
<dbReference type="InterPro" id="IPR013826">
    <property type="entry name" value="Topo_IA_cen_sub3"/>
</dbReference>
<dbReference type="InterPro" id="IPR023406">
    <property type="entry name" value="Topo_IA_AS"/>
</dbReference>
<evidence type="ECO:0000313" key="5">
    <source>
        <dbReference type="EMBL" id="AGW28754.1"/>
    </source>
</evidence>
<dbReference type="GO" id="GO:0003677">
    <property type="term" value="F:DNA binding"/>
    <property type="evidence" value="ECO:0007669"/>
    <property type="project" value="UniProtKB-KW"/>
</dbReference>
<sequence length="454" mass="49879">MKAACEKSQAVCTSLKKEKKTVAPPKLFDLTALQREANRLYGFTAKQTLDYAQALYEKRLLTYPRTDSKYITSDMQDSTKELITGLCSLLPFMRDVKLQADLTRVCDNSKVTDHHAILPTAEFLKTGFSSLTDSETKLMTLVCAKLLCAAAAPYEYEAVTAVISCGGYTFTAKGKTTLCEGWREIEKLSRAASEEQDEDAEPETVLPPLAEGQTFDNPAAEISECYTQPPKAYTEDTLLSAMENAGKEETPEDAERKGLGTTATRAGIIEKLISAGFAERKGKKLIPTKDGYNLAAILPDSLTSPQLTAEWGTRLTGIAKGSDSPADFMRGIEEMTAGLVKTYSAISEDKAKLFTPQREAIGTCPRCGAAVYEGKKNFYCSDRACSFVMWKNDRFFEQRKKAFTKAIAAALLKDGKVKIKGMYSTKTGKTFDGVVLLADTGGKYVNFRVEQNRK</sequence>
<dbReference type="InterPro" id="IPR013824">
    <property type="entry name" value="Topo_IA_cen_sub1"/>
</dbReference>
<protein>
    <submittedName>
        <fullName evidence="5">Topoisomerase IA</fullName>
    </submittedName>
</protein>
<dbReference type="EMBL" id="KF176929">
    <property type="protein sequence ID" value="AGW28754.1"/>
    <property type="molecule type" value="Genomic_DNA"/>
</dbReference>
<dbReference type="InterPro" id="IPR013825">
    <property type="entry name" value="Topo_IA_cen_sub2"/>
</dbReference>
<proteinExistence type="predicted"/>
<dbReference type="InterPro" id="IPR003602">
    <property type="entry name" value="Topo_IA_DNA-bd_dom"/>
</dbReference>
<keyword evidence="1" id="KW-0799">Topoisomerase</keyword>
<evidence type="ECO:0000256" key="1">
    <source>
        <dbReference type="ARBA" id="ARBA00023029"/>
    </source>
</evidence>
<dbReference type="GO" id="GO:0006265">
    <property type="term" value="P:DNA topological change"/>
    <property type="evidence" value="ECO:0007669"/>
    <property type="project" value="InterPro"/>
</dbReference>
<dbReference type="Gene3D" id="2.70.20.10">
    <property type="entry name" value="Topoisomerase I, domain 3"/>
    <property type="match status" value="1"/>
</dbReference>
<dbReference type="InterPro" id="IPR000380">
    <property type="entry name" value="Topo_IA"/>
</dbReference>
<dbReference type="SUPFAM" id="SSF56712">
    <property type="entry name" value="Prokaryotic type I DNA topoisomerase"/>
    <property type="match status" value="1"/>
</dbReference>
<dbReference type="GO" id="GO:0003917">
    <property type="term" value="F:DNA topoisomerase type I (single strand cut, ATP-independent) activity"/>
    <property type="evidence" value="ECO:0007669"/>
    <property type="project" value="InterPro"/>
</dbReference>
<evidence type="ECO:0000256" key="2">
    <source>
        <dbReference type="ARBA" id="ARBA00023125"/>
    </source>
</evidence>
<organism evidence="5">
    <name type="scientific">uncultured bacterium EB2</name>
    <dbReference type="NCBI Taxonomy" id="1348855"/>
    <lineage>
        <taxon>Bacteria</taxon>
        <taxon>environmental samples</taxon>
    </lineage>
</organism>
<dbReference type="GO" id="GO:0043597">
    <property type="term" value="C:cytoplasmic replication fork"/>
    <property type="evidence" value="ECO:0007669"/>
    <property type="project" value="TreeGrafter"/>
</dbReference>
<dbReference type="Gene3D" id="1.10.460.10">
    <property type="entry name" value="Topoisomerase I, domain 2"/>
    <property type="match status" value="1"/>
</dbReference>
<evidence type="ECO:0000259" key="4">
    <source>
        <dbReference type="PROSITE" id="PS52039"/>
    </source>
</evidence>
<keyword evidence="2" id="KW-0238">DNA-binding</keyword>
<dbReference type="Gene3D" id="1.10.290.10">
    <property type="entry name" value="Topoisomerase I, domain 4"/>
    <property type="match status" value="1"/>
</dbReference>
<reference evidence="5" key="1">
    <citation type="journal article" date="2014" name="J. Antimicrob. Chemother.">
        <title>Effects of selective digestive decontamination (SDD) on the gut resistome.</title>
        <authorList>
            <person name="Buelow E."/>
            <person name="Gonzalez T.B."/>
            <person name="Versluis D."/>
            <person name="Oostdijk E.A."/>
            <person name="Ogilvie L.A."/>
            <person name="van Mourik M.S."/>
            <person name="Oosterink E."/>
            <person name="van Passel M.W."/>
            <person name="Smidt H."/>
            <person name="D'Andrea M.M."/>
            <person name="de Been M."/>
            <person name="Jones B.V."/>
            <person name="Willems R.J."/>
            <person name="Bonten M.J."/>
            <person name="van Schaik W."/>
        </authorList>
    </citation>
    <scope>NUCLEOTIDE SEQUENCE</scope>
</reference>
<dbReference type="PANTHER" id="PTHR11390:SF21">
    <property type="entry name" value="DNA TOPOISOMERASE 3-ALPHA"/>
    <property type="match status" value="1"/>
</dbReference>
<dbReference type="GO" id="GO:0006310">
    <property type="term" value="P:DNA recombination"/>
    <property type="evidence" value="ECO:0007669"/>
    <property type="project" value="TreeGrafter"/>
</dbReference>
<dbReference type="PROSITE" id="PS52039">
    <property type="entry name" value="TOPO_IA_2"/>
    <property type="match status" value="1"/>
</dbReference>
<dbReference type="InterPro" id="IPR023405">
    <property type="entry name" value="Topo_IA_core_domain"/>
</dbReference>
<evidence type="ECO:0000256" key="3">
    <source>
        <dbReference type="ARBA" id="ARBA00023235"/>
    </source>
</evidence>
<dbReference type="SMART" id="SM00437">
    <property type="entry name" value="TOP1Ac"/>
    <property type="match status" value="1"/>
</dbReference>
<accession>U3N9M1</accession>
<dbReference type="PANTHER" id="PTHR11390">
    <property type="entry name" value="PROKARYOTIC DNA TOPOISOMERASE"/>
    <property type="match status" value="1"/>
</dbReference>
<feature type="domain" description="Topo IA-type catalytic" evidence="4">
    <location>
        <begin position="1"/>
        <end position="340"/>
    </location>
</feature>